<dbReference type="AlphaFoldDB" id="A0A0B6YBE0"/>
<organism evidence="2">
    <name type="scientific">Arion vulgaris</name>
    <dbReference type="NCBI Taxonomy" id="1028688"/>
    <lineage>
        <taxon>Eukaryota</taxon>
        <taxon>Metazoa</taxon>
        <taxon>Spiralia</taxon>
        <taxon>Lophotrochozoa</taxon>
        <taxon>Mollusca</taxon>
        <taxon>Gastropoda</taxon>
        <taxon>Heterobranchia</taxon>
        <taxon>Euthyneura</taxon>
        <taxon>Panpulmonata</taxon>
        <taxon>Eupulmonata</taxon>
        <taxon>Stylommatophora</taxon>
        <taxon>Helicina</taxon>
        <taxon>Arionoidea</taxon>
        <taxon>Arionidae</taxon>
        <taxon>Arion</taxon>
    </lineage>
</organism>
<gene>
    <name evidence="2" type="primary">ORF19206</name>
</gene>
<feature type="region of interest" description="Disordered" evidence="1">
    <location>
        <begin position="39"/>
        <end position="88"/>
    </location>
</feature>
<protein>
    <submittedName>
        <fullName evidence="2">Uncharacterized protein</fullName>
    </submittedName>
</protein>
<dbReference type="EMBL" id="HACG01006271">
    <property type="protein sequence ID" value="CEK53136.1"/>
    <property type="molecule type" value="Transcribed_RNA"/>
</dbReference>
<evidence type="ECO:0000256" key="1">
    <source>
        <dbReference type="SAM" id="MobiDB-lite"/>
    </source>
</evidence>
<accession>A0A0B6YBE0</accession>
<feature type="non-terminal residue" evidence="2">
    <location>
        <position position="1"/>
    </location>
</feature>
<sequence length="188" mass="20732">SSIVSGSALSSQPAISASPPLFNIVPLLPNSYLESAGFSSPASSVSDRHHTSGDSWWQRNRPRDTSSYLRSRLERSNAIRRGTPSVDQSNFMQQLGELRHLDNPYSVNSALSYHGSDSNQRSTSEGRSDLVYRFDNLLRELTLNRSSSLSGGPSITEAMCQSTFSQDSNPRSTRSIFERCHVGVSHHL</sequence>
<name>A0A0B6YBE0_9EUPU</name>
<feature type="non-terminal residue" evidence="2">
    <location>
        <position position="188"/>
    </location>
</feature>
<reference evidence="2" key="1">
    <citation type="submission" date="2014-12" db="EMBL/GenBank/DDBJ databases">
        <title>Insight into the proteome of Arion vulgaris.</title>
        <authorList>
            <person name="Aradska J."/>
            <person name="Bulat T."/>
            <person name="Smidak R."/>
            <person name="Sarate P."/>
            <person name="Gangsoo J."/>
            <person name="Sialana F."/>
            <person name="Bilban M."/>
            <person name="Lubec G."/>
        </authorList>
    </citation>
    <scope>NUCLEOTIDE SEQUENCE</scope>
    <source>
        <tissue evidence="2">Skin</tissue>
    </source>
</reference>
<evidence type="ECO:0000313" key="2">
    <source>
        <dbReference type="EMBL" id="CEK53136.1"/>
    </source>
</evidence>
<proteinExistence type="predicted"/>